<sequence>MNLLFLICLLFRFWIKSHTHQREEEAKAKTKRRIYRKEFDGVRWP</sequence>
<accession>A0ABD3TTR9</accession>
<organism evidence="2 3">
    <name type="scientific">Penstemon smallii</name>
    <dbReference type="NCBI Taxonomy" id="265156"/>
    <lineage>
        <taxon>Eukaryota</taxon>
        <taxon>Viridiplantae</taxon>
        <taxon>Streptophyta</taxon>
        <taxon>Embryophyta</taxon>
        <taxon>Tracheophyta</taxon>
        <taxon>Spermatophyta</taxon>
        <taxon>Magnoliopsida</taxon>
        <taxon>eudicotyledons</taxon>
        <taxon>Gunneridae</taxon>
        <taxon>Pentapetalae</taxon>
        <taxon>asterids</taxon>
        <taxon>lamiids</taxon>
        <taxon>Lamiales</taxon>
        <taxon>Plantaginaceae</taxon>
        <taxon>Cheloneae</taxon>
        <taxon>Penstemon</taxon>
    </lineage>
</organism>
<protein>
    <submittedName>
        <fullName evidence="2">Uncharacterized protein</fullName>
    </submittedName>
</protein>
<proteinExistence type="predicted"/>
<feature type="chain" id="PRO_5044767078" evidence="1">
    <location>
        <begin position="20"/>
        <end position="45"/>
    </location>
</feature>
<keyword evidence="1" id="KW-0732">Signal</keyword>
<evidence type="ECO:0000313" key="2">
    <source>
        <dbReference type="EMBL" id="KAL3840549.1"/>
    </source>
</evidence>
<dbReference type="Proteomes" id="UP001634393">
    <property type="component" value="Unassembled WGS sequence"/>
</dbReference>
<name>A0ABD3TTR9_9LAMI</name>
<evidence type="ECO:0000256" key="1">
    <source>
        <dbReference type="SAM" id="SignalP"/>
    </source>
</evidence>
<dbReference type="AlphaFoldDB" id="A0ABD3TTR9"/>
<reference evidence="2 3" key="1">
    <citation type="submission" date="2024-12" db="EMBL/GenBank/DDBJ databases">
        <title>The unique morphological basis and parallel evolutionary history of personate flowers in Penstemon.</title>
        <authorList>
            <person name="Depatie T.H."/>
            <person name="Wessinger C.A."/>
        </authorList>
    </citation>
    <scope>NUCLEOTIDE SEQUENCE [LARGE SCALE GENOMIC DNA]</scope>
    <source>
        <strain evidence="2">WTNN_2</strain>
        <tissue evidence="2">Leaf</tissue>
    </source>
</reference>
<keyword evidence="3" id="KW-1185">Reference proteome</keyword>
<comment type="caution">
    <text evidence="2">The sequence shown here is derived from an EMBL/GenBank/DDBJ whole genome shotgun (WGS) entry which is preliminary data.</text>
</comment>
<evidence type="ECO:0000313" key="3">
    <source>
        <dbReference type="Proteomes" id="UP001634393"/>
    </source>
</evidence>
<feature type="signal peptide" evidence="1">
    <location>
        <begin position="1"/>
        <end position="19"/>
    </location>
</feature>
<dbReference type="EMBL" id="JBJXBP010000003">
    <property type="protein sequence ID" value="KAL3840549.1"/>
    <property type="molecule type" value="Genomic_DNA"/>
</dbReference>
<gene>
    <name evidence="2" type="ORF">ACJIZ3_025140</name>
</gene>